<dbReference type="Proteomes" id="UP001165064">
    <property type="component" value="Unassembled WGS sequence"/>
</dbReference>
<comment type="caution">
    <text evidence="1">The sequence shown here is derived from an EMBL/GenBank/DDBJ whole genome shotgun (WGS) entry which is preliminary data.</text>
</comment>
<dbReference type="EMBL" id="BSXS01011908">
    <property type="protein sequence ID" value="GMF01488.1"/>
    <property type="molecule type" value="Genomic_DNA"/>
</dbReference>
<keyword evidence="2" id="KW-1185">Reference proteome</keyword>
<name>A0ACB5U3X7_AMBMO</name>
<evidence type="ECO:0000313" key="1">
    <source>
        <dbReference type="EMBL" id="GMF01488.1"/>
    </source>
</evidence>
<accession>A0ACB5U3X7</accession>
<sequence length="172" mass="19370">MSSGTATLQLQTTEIPLDRQVEQIIKSNRQLASNKREQVVYGPDPEGLKILPPNTRKRLEEGGVDLSKGYPERPSQDVPIFLDEGYAIRDDDYPYVERGKNADLEKKALFGAAKEVIHLTKHIGTEIVGLQLAELTDQQKDELALLVAERAVVFFREQNHHGLVGVQIEIKW</sequence>
<proteinExistence type="predicted"/>
<protein>
    <submittedName>
        <fullName evidence="1">Unnamed protein product</fullName>
    </submittedName>
</protein>
<evidence type="ECO:0000313" key="2">
    <source>
        <dbReference type="Proteomes" id="UP001165064"/>
    </source>
</evidence>
<reference evidence="1" key="1">
    <citation type="submission" date="2023-04" db="EMBL/GenBank/DDBJ databases">
        <title>Ambrosiozyma monospora NBRC 10751.</title>
        <authorList>
            <person name="Ichikawa N."/>
            <person name="Sato H."/>
            <person name="Tonouchi N."/>
        </authorList>
    </citation>
    <scope>NUCLEOTIDE SEQUENCE</scope>
    <source>
        <strain evidence="1">NBRC 10751</strain>
    </source>
</reference>
<organism evidence="1 2">
    <name type="scientific">Ambrosiozyma monospora</name>
    <name type="common">Yeast</name>
    <name type="synonym">Endomycopsis monosporus</name>
    <dbReference type="NCBI Taxonomy" id="43982"/>
    <lineage>
        <taxon>Eukaryota</taxon>
        <taxon>Fungi</taxon>
        <taxon>Dikarya</taxon>
        <taxon>Ascomycota</taxon>
        <taxon>Saccharomycotina</taxon>
        <taxon>Pichiomycetes</taxon>
        <taxon>Pichiales</taxon>
        <taxon>Pichiaceae</taxon>
        <taxon>Ambrosiozyma</taxon>
    </lineage>
</organism>
<gene>
    <name evidence="1" type="ORF">Amon02_001127000</name>
</gene>